<dbReference type="Pfam" id="PF11807">
    <property type="entry name" value="UstYa"/>
    <property type="match status" value="1"/>
</dbReference>
<comment type="similarity">
    <text evidence="3">Belongs to the ustYa family.</text>
</comment>
<sequence length="185" mass="20256">MTPLQQVLSVLLAASAALNAITLLHVFAPSHLIHESPRASELPLSVGSTVFTFVFGKQYHYENDTEWATLIPPYHGHVKLGSPQLEFGVAMYSDLQCLDTVRHAIVQMRNGSTTSSRAAEDCFGQLRQAIDCTADITLEPAFIVCDSDGKCGAGASGDYVNHKCHNWAQVREFVEHNQATWSNPV</sequence>
<evidence type="ECO:0000256" key="2">
    <source>
        <dbReference type="ARBA" id="ARBA00023002"/>
    </source>
</evidence>
<dbReference type="EMBL" id="JARJLG010000011">
    <property type="protein sequence ID" value="KAJ7776912.1"/>
    <property type="molecule type" value="Genomic_DNA"/>
</dbReference>
<comment type="caution">
    <text evidence="4">The sequence shown here is derived from an EMBL/GenBank/DDBJ whole genome shotgun (WGS) entry which is preliminary data.</text>
</comment>
<comment type="pathway">
    <text evidence="1">Mycotoxin biosynthesis.</text>
</comment>
<keyword evidence="5" id="KW-1185">Reference proteome</keyword>
<dbReference type="PANTHER" id="PTHR33365:SF11">
    <property type="entry name" value="TAT PATHWAY SIGNAL SEQUENCE"/>
    <property type="match status" value="1"/>
</dbReference>
<evidence type="ECO:0000256" key="1">
    <source>
        <dbReference type="ARBA" id="ARBA00004685"/>
    </source>
</evidence>
<organism evidence="4 5">
    <name type="scientific">Mycena maculata</name>
    <dbReference type="NCBI Taxonomy" id="230809"/>
    <lineage>
        <taxon>Eukaryota</taxon>
        <taxon>Fungi</taxon>
        <taxon>Dikarya</taxon>
        <taxon>Basidiomycota</taxon>
        <taxon>Agaricomycotina</taxon>
        <taxon>Agaricomycetes</taxon>
        <taxon>Agaricomycetidae</taxon>
        <taxon>Agaricales</taxon>
        <taxon>Marasmiineae</taxon>
        <taxon>Mycenaceae</taxon>
        <taxon>Mycena</taxon>
    </lineage>
</organism>
<protein>
    <submittedName>
        <fullName evidence="4">Uncharacterized protein</fullName>
    </submittedName>
</protein>
<dbReference type="InterPro" id="IPR021765">
    <property type="entry name" value="UstYa-like"/>
</dbReference>
<dbReference type="GO" id="GO:0043386">
    <property type="term" value="P:mycotoxin biosynthetic process"/>
    <property type="evidence" value="ECO:0007669"/>
    <property type="project" value="InterPro"/>
</dbReference>
<proteinExistence type="inferred from homology"/>
<evidence type="ECO:0000313" key="5">
    <source>
        <dbReference type="Proteomes" id="UP001215280"/>
    </source>
</evidence>
<dbReference type="GO" id="GO:0016491">
    <property type="term" value="F:oxidoreductase activity"/>
    <property type="evidence" value="ECO:0007669"/>
    <property type="project" value="UniProtKB-KW"/>
</dbReference>
<evidence type="ECO:0000313" key="4">
    <source>
        <dbReference type="EMBL" id="KAJ7776912.1"/>
    </source>
</evidence>
<evidence type="ECO:0000256" key="3">
    <source>
        <dbReference type="ARBA" id="ARBA00035112"/>
    </source>
</evidence>
<accession>A0AAD7K2C9</accession>
<gene>
    <name evidence="4" type="ORF">DFH07DRAFT_877083</name>
</gene>
<dbReference type="AlphaFoldDB" id="A0AAD7K2C9"/>
<keyword evidence="2" id="KW-0560">Oxidoreductase</keyword>
<dbReference type="Proteomes" id="UP001215280">
    <property type="component" value="Unassembled WGS sequence"/>
</dbReference>
<reference evidence="4" key="1">
    <citation type="submission" date="2023-03" db="EMBL/GenBank/DDBJ databases">
        <title>Massive genome expansion in bonnet fungi (Mycena s.s.) driven by repeated elements and novel gene families across ecological guilds.</title>
        <authorList>
            <consortium name="Lawrence Berkeley National Laboratory"/>
            <person name="Harder C.B."/>
            <person name="Miyauchi S."/>
            <person name="Viragh M."/>
            <person name="Kuo A."/>
            <person name="Thoen E."/>
            <person name="Andreopoulos B."/>
            <person name="Lu D."/>
            <person name="Skrede I."/>
            <person name="Drula E."/>
            <person name="Henrissat B."/>
            <person name="Morin E."/>
            <person name="Kohler A."/>
            <person name="Barry K."/>
            <person name="LaButti K."/>
            <person name="Morin E."/>
            <person name="Salamov A."/>
            <person name="Lipzen A."/>
            <person name="Mereny Z."/>
            <person name="Hegedus B."/>
            <person name="Baldrian P."/>
            <person name="Stursova M."/>
            <person name="Weitz H."/>
            <person name="Taylor A."/>
            <person name="Grigoriev I.V."/>
            <person name="Nagy L.G."/>
            <person name="Martin F."/>
            <person name="Kauserud H."/>
        </authorList>
    </citation>
    <scope>NUCLEOTIDE SEQUENCE</scope>
    <source>
        <strain evidence="4">CBHHK188m</strain>
    </source>
</reference>
<name>A0AAD7K2C9_9AGAR</name>
<dbReference type="PANTHER" id="PTHR33365">
    <property type="entry name" value="YALI0B05434P"/>
    <property type="match status" value="1"/>
</dbReference>